<evidence type="ECO:0000259" key="1">
    <source>
        <dbReference type="Pfam" id="PF20150"/>
    </source>
</evidence>
<reference evidence="2" key="1">
    <citation type="submission" date="2021-12" db="EMBL/GenBank/DDBJ databases">
        <title>Curvularia clavata genome.</title>
        <authorList>
            <person name="Cao Y."/>
        </authorList>
    </citation>
    <scope>NUCLEOTIDE SEQUENCE</scope>
    <source>
        <strain evidence="2">Yc1106</strain>
    </source>
</reference>
<sequence>MTAFHPFPRLPLELREQIWKDTVEPRTVEVRCVQEWPHRYDQQPMSSTPIPAVLQSCREARNLGLYERVFFEVAVRPKFKGNFVPVIAFEDFFFPDDQEDEIDPPITEQRYVWLNFDIDMVDIKDSEFRNYHHIASAIKRLKFEWESSCASFCYSGLKELKPFVNVEEIHVVCTAGFSVWAWATCEYSWPCNEEKLLFIDASNGRVARGTEFEAICRPMTYWRTLD</sequence>
<dbReference type="VEuPathDB" id="FungiDB:yc1106_01334"/>
<dbReference type="PANTHER" id="PTHR35910">
    <property type="entry name" value="2EXR DOMAIN-CONTAINING PROTEIN"/>
    <property type="match status" value="1"/>
</dbReference>
<dbReference type="OrthoDB" id="3473305at2759"/>
<dbReference type="Pfam" id="PF20150">
    <property type="entry name" value="2EXR"/>
    <property type="match status" value="1"/>
</dbReference>
<organism evidence="2 3">
    <name type="scientific">Curvularia clavata</name>
    <dbReference type="NCBI Taxonomy" id="95742"/>
    <lineage>
        <taxon>Eukaryota</taxon>
        <taxon>Fungi</taxon>
        <taxon>Dikarya</taxon>
        <taxon>Ascomycota</taxon>
        <taxon>Pezizomycotina</taxon>
        <taxon>Dothideomycetes</taxon>
        <taxon>Pleosporomycetidae</taxon>
        <taxon>Pleosporales</taxon>
        <taxon>Pleosporineae</taxon>
        <taxon>Pleosporaceae</taxon>
        <taxon>Curvularia</taxon>
    </lineage>
</organism>
<dbReference type="Proteomes" id="UP001056012">
    <property type="component" value="Chromosome 1"/>
</dbReference>
<feature type="domain" description="2EXR" evidence="1">
    <location>
        <begin position="4"/>
        <end position="121"/>
    </location>
</feature>
<dbReference type="AlphaFoldDB" id="A0A9Q8Z2P2"/>
<proteinExistence type="predicted"/>
<evidence type="ECO:0000313" key="3">
    <source>
        <dbReference type="Proteomes" id="UP001056012"/>
    </source>
</evidence>
<gene>
    <name evidence="2" type="ORF">yc1106_01334</name>
</gene>
<keyword evidence="3" id="KW-1185">Reference proteome</keyword>
<protein>
    <recommendedName>
        <fullName evidence="1">2EXR domain-containing protein</fullName>
    </recommendedName>
</protein>
<dbReference type="InterPro" id="IPR045518">
    <property type="entry name" value="2EXR"/>
</dbReference>
<dbReference type="PANTHER" id="PTHR35910:SF1">
    <property type="entry name" value="2EXR DOMAIN-CONTAINING PROTEIN"/>
    <property type="match status" value="1"/>
</dbReference>
<dbReference type="EMBL" id="CP089274">
    <property type="protein sequence ID" value="USP74060.1"/>
    <property type="molecule type" value="Genomic_DNA"/>
</dbReference>
<accession>A0A9Q8Z2P2</accession>
<name>A0A9Q8Z2P2_CURCL</name>
<evidence type="ECO:0000313" key="2">
    <source>
        <dbReference type="EMBL" id="USP74060.1"/>
    </source>
</evidence>